<evidence type="ECO:0000313" key="10">
    <source>
        <dbReference type="EMBL" id="VFJ99705.1"/>
    </source>
</evidence>
<feature type="transmembrane region" description="Helical" evidence="7">
    <location>
        <begin position="14"/>
        <end position="37"/>
    </location>
</feature>
<keyword evidence="6 7" id="KW-0472">Membrane</keyword>
<organism evidence="10">
    <name type="scientific">Candidatus Kentrum eta</name>
    <dbReference type="NCBI Taxonomy" id="2126337"/>
    <lineage>
        <taxon>Bacteria</taxon>
        <taxon>Pseudomonadati</taxon>
        <taxon>Pseudomonadota</taxon>
        <taxon>Gammaproteobacteria</taxon>
        <taxon>Candidatus Kentrum</taxon>
    </lineage>
</organism>
<dbReference type="PANTHER" id="PTHR34856">
    <property type="entry name" value="PROTEIN NRFD"/>
    <property type="match status" value="1"/>
</dbReference>
<evidence type="ECO:0000256" key="5">
    <source>
        <dbReference type="ARBA" id="ARBA00022989"/>
    </source>
</evidence>
<keyword evidence="4 7" id="KW-0812">Transmembrane</keyword>
<feature type="transmembrane region" description="Helical" evidence="7">
    <location>
        <begin position="91"/>
        <end position="109"/>
    </location>
</feature>
<feature type="transmembrane region" description="Helical" evidence="7">
    <location>
        <begin position="193"/>
        <end position="218"/>
    </location>
</feature>
<comment type="subcellular location">
    <subcellularLocation>
        <location evidence="1">Cell membrane</location>
        <topology evidence="1">Multi-pass membrane protein</topology>
    </subcellularLocation>
</comment>
<keyword evidence="5 7" id="KW-1133">Transmembrane helix</keyword>
<proteinExistence type="inferred from homology"/>
<feature type="transmembrane region" description="Helical" evidence="7">
    <location>
        <begin position="364"/>
        <end position="382"/>
    </location>
</feature>
<gene>
    <name evidence="8" type="ORF">BECKH772A_GA0070896_1003513</name>
    <name evidence="9" type="ORF">BECKH772B_GA0070898_1003513</name>
    <name evidence="10" type="ORF">BECKH772C_GA0070978_1003413</name>
</gene>
<dbReference type="InterPro" id="IPR005614">
    <property type="entry name" value="NrfD-like"/>
</dbReference>
<evidence type="ECO:0000256" key="3">
    <source>
        <dbReference type="ARBA" id="ARBA00022475"/>
    </source>
</evidence>
<feature type="transmembrane region" description="Helical" evidence="7">
    <location>
        <begin position="163"/>
        <end position="187"/>
    </location>
</feature>
<feature type="transmembrane region" description="Helical" evidence="7">
    <location>
        <begin position="276"/>
        <end position="300"/>
    </location>
</feature>
<dbReference type="InterPro" id="IPR052049">
    <property type="entry name" value="Electron_transfer_protein"/>
</dbReference>
<dbReference type="GO" id="GO:0005886">
    <property type="term" value="C:plasma membrane"/>
    <property type="evidence" value="ECO:0007669"/>
    <property type="project" value="UniProtKB-SubCell"/>
</dbReference>
<dbReference type="Pfam" id="PF03916">
    <property type="entry name" value="NrfD"/>
    <property type="match status" value="1"/>
</dbReference>
<dbReference type="EMBL" id="CAADFJ010000034">
    <property type="protein sequence ID" value="VFJ99705.1"/>
    <property type="molecule type" value="Genomic_DNA"/>
</dbReference>
<dbReference type="EMBL" id="CAADFI010000035">
    <property type="protein sequence ID" value="VFJ92879.1"/>
    <property type="molecule type" value="Genomic_DNA"/>
</dbReference>
<protein>
    <submittedName>
        <fullName evidence="10">Prokaryotic molybdopterin-containing oxidoreductase family, membrane subunit</fullName>
    </submittedName>
</protein>
<evidence type="ECO:0000313" key="9">
    <source>
        <dbReference type="EMBL" id="VFJ92879.1"/>
    </source>
</evidence>
<reference evidence="10" key="1">
    <citation type="submission" date="2019-02" db="EMBL/GenBank/DDBJ databases">
        <authorList>
            <person name="Gruber-Vodicka R. H."/>
            <person name="Seah K. B. B."/>
        </authorList>
    </citation>
    <scope>NUCLEOTIDE SEQUENCE</scope>
    <source>
        <strain evidence="10">BECK_SA2B12</strain>
        <strain evidence="8">BECK_SA2B15</strain>
        <strain evidence="9">BECK_SA2B20</strain>
    </source>
</reference>
<evidence type="ECO:0000256" key="6">
    <source>
        <dbReference type="ARBA" id="ARBA00023136"/>
    </source>
</evidence>
<comment type="similarity">
    <text evidence="2">Belongs to the NrfD family.</text>
</comment>
<evidence type="ECO:0000256" key="4">
    <source>
        <dbReference type="ARBA" id="ARBA00022692"/>
    </source>
</evidence>
<evidence type="ECO:0000256" key="7">
    <source>
        <dbReference type="SAM" id="Phobius"/>
    </source>
</evidence>
<feature type="transmembrane region" description="Helical" evidence="7">
    <location>
        <begin position="129"/>
        <end position="151"/>
    </location>
</feature>
<accession>A0A450V4L4</accession>
<name>A0A450V4L4_9GAMM</name>
<feature type="transmembrane region" description="Helical" evidence="7">
    <location>
        <begin position="57"/>
        <end position="79"/>
    </location>
</feature>
<dbReference type="AlphaFoldDB" id="A0A450V4L4"/>
<evidence type="ECO:0000313" key="8">
    <source>
        <dbReference type="EMBL" id="VFJ91858.1"/>
    </source>
</evidence>
<evidence type="ECO:0000256" key="1">
    <source>
        <dbReference type="ARBA" id="ARBA00004651"/>
    </source>
</evidence>
<dbReference type="EMBL" id="CAADFG010000035">
    <property type="protein sequence ID" value="VFJ91858.1"/>
    <property type="molecule type" value="Genomic_DNA"/>
</dbReference>
<sequence length="419" mass="45639">MKTIEYIEIEGRSIGYWIFLAVLGASAAAGLGASYYMEHHGHWVTGMTNQIVWGTPHIFAVFLIVAASGALNVASVASVFERVMYKPLSRLSGLLAIALLIGGLAVLVLDLGRPDRLIVAMTTYNFKSIFAWNIFLYTGFVIIVAAYLWMMMERRMNRYSQPVGMFAFLWRLALTTGTGSIFGFLVARQAFDAAIMGPMFVVMSFSYGLAFFILVLMWVYNGAGRLLGDVVLLRLKNLLGVFVAAVLYFVLAYHFTNLYATEHHGVERFILVDGGIYTQIFWIGIVIFGSIIPLLIFYVPFTGKSRLWIAIGSTLVILGGLAHMVVLIIGGQAYPLVLFPGKEVIESTFFDGQIASYIPSLPEIVLGVSGIAIALLLVSIALKALRFLPESLADNVVFPDGDAVIGGGGKIPASTTTNA</sequence>
<feature type="transmembrane region" description="Helical" evidence="7">
    <location>
        <begin position="238"/>
        <end position="256"/>
    </location>
</feature>
<feature type="transmembrane region" description="Helical" evidence="7">
    <location>
        <begin position="307"/>
        <end position="330"/>
    </location>
</feature>
<keyword evidence="3" id="KW-1003">Cell membrane</keyword>
<dbReference type="PANTHER" id="PTHR34856:SF2">
    <property type="entry name" value="PROTEIN NRFD"/>
    <property type="match status" value="1"/>
</dbReference>
<dbReference type="Gene3D" id="1.20.1630.10">
    <property type="entry name" value="Formate dehydrogenase/DMSO reductase domain"/>
    <property type="match status" value="1"/>
</dbReference>
<evidence type="ECO:0000256" key="2">
    <source>
        <dbReference type="ARBA" id="ARBA00008929"/>
    </source>
</evidence>